<evidence type="ECO:0000256" key="2">
    <source>
        <dbReference type="ARBA" id="ARBA00022763"/>
    </source>
</evidence>
<comment type="subcellular location">
    <subcellularLocation>
        <location evidence="1">Nucleus</location>
    </subcellularLocation>
</comment>
<evidence type="ECO:0000256" key="3">
    <source>
        <dbReference type="ARBA" id="ARBA00023242"/>
    </source>
</evidence>
<feature type="region of interest" description="Disordered" evidence="4">
    <location>
        <begin position="1"/>
        <end position="23"/>
    </location>
</feature>
<dbReference type="AlphaFoldDB" id="A0A813E0K9"/>
<name>A0A813E0K9_POLGL</name>
<dbReference type="EMBL" id="CAJNNV010005542">
    <property type="protein sequence ID" value="CAE8592220.1"/>
    <property type="molecule type" value="Genomic_DNA"/>
</dbReference>
<feature type="compositionally biased region" description="Low complexity" evidence="4">
    <location>
        <begin position="10"/>
        <end position="19"/>
    </location>
</feature>
<dbReference type="CDD" id="cd00027">
    <property type="entry name" value="BRCT"/>
    <property type="match status" value="1"/>
</dbReference>
<evidence type="ECO:0000256" key="4">
    <source>
        <dbReference type="SAM" id="MobiDB-lite"/>
    </source>
</evidence>
<dbReference type="SUPFAM" id="SSF52113">
    <property type="entry name" value="BRCT domain"/>
    <property type="match status" value="1"/>
</dbReference>
<gene>
    <name evidence="6" type="ORF">PGLA1383_LOCUS10877</name>
</gene>
<dbReference type="PROSITE" id="PS50172">
    <property type="entry name" value="BRCT"/>
    <property type="match status" value="1"/>
</dbReference>
<protein>
    <recommendedName>
        <fullName evidence="5">BRCT domain-containing protein</fullName>
    </recommendedName>
</protein>
<keyword evidence="3" id="KW-0539">Nucleus</keyword>
<feature type="region of interest" description="Disordered" evidence="4">
    <location>
        <begin position="240"/>
        <end position="305"/>
    </location>
</feature>
<evidence type="ECO:0000313" key="6">
    <source>
        <dbReference type="EMBL" id="CAE8592220.1"/>
    </source>
</evidence>
<evidence type="ECO:0000259" key="5">
    <source>
        <dbReference type="PROSITE" id="PS50172"/>
    </source>
</evidence>
<dbReference type="InterPro" id="IPR051579">
    <property type="entry name" value="DDR_Transcriptional_Reg"/>
</dbReference>
<dbReference type="SMART" id="SM00292">
    <property type="entry name" value="BRCT"/>
    <property type="match status" value="1"/>
</dbReference>
<dbReference type="PANTHER" id="PTHR23196:SF1">
    <property type="entry name" value="PAX-INTERACTING PROTEIN 1"/>
    <property type="match status" value="1"/>
</dbReference>
<dbReference type="InterPro" id="IPR036420">
    <property type="entry name" value="BRCT_dom_sf"/>
</dbReference>
<dbReference type="Pfam" id="PF16770">
    <property type="entry name" value="RTT107_BRCT_5"/>
    <property type="match status" value="1"/>
</dbReference>
<feature type="domain" description="BRCT" evidence="5">
    <location>
        <begin position="360"/>
        <end position="425"/>
    </location>
</feature>
<dbReference type="PANTHER" id="PTHR23196">
    <property type="entry name" value="PAX TRANSCRIPTION ACTIVATION DOMAIN INTERACTING PROTEIN"/>
    <property type="match status" value="1"/>
</dbReference>
<keyword evidence="7" id="KW-1185">Reference proteome</keyword>
<accession>A0A813E0K9</accession>
<proteinExistence type="predicted"/>
<dbReference type="Gene3D" id="3.40.50.10190">
    <property type="entry name" value="BRCT domain"/>
    <property type="match status" value="1"/>
</dbReference>
<keyword evidence="2" id="KW-0227">DNA damage</keyword>
<dbReference type="OrthoDB" id="342264at2759"/>
<dbReference type="InterPro" id="IPR001357">
    <property type="entry name" value="BRCT_dom"/>
</dbReference>
<evidence type="ECO:0000256" key="1">
    <source>
        <dbReference type="ARBA" id="ARBA00004123"/>
    </source>
</evidence>
<evidence type="ECO:0000313" key="7">
    <source>
        <dbReference type="Proteomes" id="UP000654075"/>
    </source>
</evidence>
<dbReference type="Proteomes" id="UP000654075">
    <property type="component" value="Unassembled WGS sequence"/>
</dbReference>
<sequence>MFSWSGGGASSSARGSSARVPKAAEAVAVEMEDTLAYTDDYNLRATPSRVLPSVPRLDSVPVSPSGAGDFPATQAYDEAFAWPDETKDGPFASTGFLSPHSAKLDFPATQAYADMSMSPMPAMGMPCQLAKPSLLGSSLRASPGEAADFLATQAYTSPERDFNEDKVTRMPGAVAPACLNRPSLGPCSGRTEAAGQHGASSALSLSNAAGVTLKASGKRKLAAPVASPARSFLLRPRLPSAEASCGKSRSSDAVLSGGHRPVAAPAPTGEVIGPSPAPAPPLRRRLTGKQPPPTPNPWAAPASSGAVSGQGQWALSSAAAHGKRKLSCCQVDADDATAVVESMRHLCITATGLVLGKKQRQLLERMGASVVDEWSPNVTHLVTSSFRRTTKMMCAICTGAHVVILAFLDACCQAGGLVDDEPFRLQDDGGEAAFARKQGLTSFSLQAALGVARSAGPLLAGKAVHWAGGSAAARQELCVLVQTAGGQWLSRAPSSKSRLSFAQAAADGHPTTLLLCKDYNPELLREAACTQVLRYSHYKL</sequence>
<comment type="caution">
    <text evidence="6">The sequence shown here is derived from an EMBL/GenBank/DDBJ whole genome shotgun (WGS) entry which is preliminary data.</text>
</comment>
<organism evidence="6 7">
    <name type="scientific">Polarella glacialis</name>
    <name type="common">Dinoflagellate</name>
    <dbReference type="NCBI Taxonomy" id="89957"/>
    <lineage>
        <taxon>Eukaryota</taxon>
        <taxon>Sar</taxon>
        <taxon>Alveolata</taxon>
        <taxon>Dinophyceae</taxon>
        <taxon>Suessiales</taxon>
        <taxon>Suessiaceae</taxon>
        <taxon>Polarella</taxon>
    </lineage>
</organism>
<reference evidence="6" key="1">
    <citation type="submission" date="2021-02" db="EMBL/GenBank/DDBJ databases">
        <authorList>
            <person name="Dougan E. K."/>
            <person name="Rhodes N."/>
            <person name="Thang M."/>
            <person name="Chan C."/>
        </authorList>
    </citation>
    <scope>NUCLEOTIDE SEQUENCE</scope>
</reference>
<dbReference type="GO" id="GO:0006974">
    <property type="term" value="P:DNA damage response"/>
    <property type="evidence" value="ECO:0007669"/>
    <property type="project" value="UniProtKB-KW"/>
</dbReference>
<dbReference type="GO" id="GO:0005634">
    <property type="term" value="C:nucleus"/>
    <property type="evidence" value="ECO:0007669"/>
    <property type="project" value="UniProtKB-SubCell"/>
</dbReference>